<proteinExistence type="predicted"/>
<name>A0A1I5YW69_9FIRM</name>
<dbReference type="AlphaFoldDB" id="A0A1I5YW69"/>
<sequence>MNSESSVLEIPSNFRYRDVFLKGKPKHDKTDSFSIKHPAMDLRRRAKIFSPFDALKGFSDELAKSEQVNEDYFADNGYKDIEEYP</sequence>
<gene>
    <name evidence="1" type="ORF">SAMN04487928_1603</name>
</gene>
<reference evidence="2" key="1">
    <citation type="submission" date="2016-10" db="EMBL/GenBank/DDBJ databases">
        <authorList>
            <person name="Varghese N."/>
            <person name="Submissions S."/>
        </authorList>
    </citation>
    <scope>NUCLEOTIDE SEQUENCE [LARGE SCALE GENOMIC DNA]</scope>
    <source>
        <strain evidence="2">P18</strain>
    </source>
</reference>
<dbReference type="Proteomes" id="UP000182624">
    <property type="component" value="Unassembled WGS sequence"/>
</dbReference>
<dbReference type="RefSeq" id="WP_074892178.1">
    <property type="nucleotide sequence ID" value="NZ_FOXO01000060.1"/>
</dbReference>
<dbReference type="OrthoDB" id="361760at2"/>
<organism evidence="1 2">
    <name type="scientific">Butyrivibrio proteoclasticus</name>
    <dbReference type="NCBI Taxonomy" id="43305"/>
    <lineage>
        <taxon>Bacteria</taxon>
        <taxon>Bacillati</taxon>
        <taxon>Bacillota</taxon>
        <taxon>Clostridia</taxon>
        <taxon>Lachnospirales</taxon>
        <taxon>Lachnospiraceae</taxon>
        <taxon>Butyrivibrio</taxon>
    </lineage>
</organism>
<keyword evidence="2" id="KW-1185">Reference proteome</keyword>
<protein>
    <submittedName>
        <fullName evidence="1">Uncharacterized protein</fullName>
    </submittedName>
</protein>
<evidence type="ECO:0000313" key="1">
    <source>
        <dbReference type="EMBL" id="SFQ48469.1"/>
    </source>
</evidence>
<dbReference type="EMBL" id="FOXO01000060">
    <property type="protein sequence ID" value="SFQ48469.1"/>
    <property type="molecule type" value="Genomic_DNA"/>
</dbReference>
<evidence type="ECO:0000313" key="2">
    <source>
        <dbReference type="Proteomes" id="UP000182624"/>
    </source>
</evidence>
<accession>A0A1I5YW69</accession>